<evidence type="ECO:0000313" key="3">
    <source>
        <dbReference type="EMBL" id="MCD2423847.1"/>
    </source>
</evidence>
<sequence>MMKPLIFLSVTLLLAGSPQPCAAQKMHAHFSNIHAQIPVTAPAGDLNRTAFYKRSGEVRKWQRRRVFGYCNLVSGGGHFAFFTYTALKEKDPRWALLALPFGAVGYLGFHSIRKANKNLGRIRQDRLMLNVAPGSVTLRLKM</sequence>
<keyword evidence="1" id="KW-0472">Membrane</keyword>
<evidence type="ECO:0000256" key="1">
    <source>
        <dbReference type="SAM" id="Phobius"/>
    </source>
</evidence>
<protein>
    <submittedName>
        <fullName evidence="3">Uncharacterized protein</fullName>
    </submittedName>
</protein>
<evidence type="ECO:0000313" key="4">
    <source>
        <dbReference type="Proteomes" id="UP001199816"/>
    </source>
</evidence>
<dbReference type="EMBL" id="JAJNEC010000005">
    <property type="protein sequence ID" value="MCD2423847.1"/>
    <property type="molecule type" value="Genomic_DNA"/>
</dbReference>
<organism evidence="3 4">
    <name type="scientific">Niabella pedocola</name>
    <dbReference type="NCBI Taxonomy" id="1752077"/>
    <lineage>
        <taxon>Bacteria</taxon>
        <taxon>Pseudomonadati</taxon>
        <taxon>Bacteroidota</taxon>
        <taxon>Chitinophagia</taxon>
        <taxon>Chitinophagales</taxon>
        <taxon>Chitinophagaceae</taxon>
        <taxon>Niabella</taxon>
    </lineage>
</organism>
<name>A0ABS8PRZ1_9BACT</name>
<accession>A0ABS8PRZ1</accession>
<feature type="signal peptide" evidence="2">
    <location>
        <begin position="1"/>
        <end position="22"/>
    </location>
</feature>
<dbReference type="RefSeq" id="WP_231005105.1">
    <property type="nucleotide sequence ID" value="NZ_JAJNEC010000005.1"/>
</dbReference>
<keyword evidence="1" id="KW-0812">Transmembrane</keyword>
<keyword evidence="1" id="KW-1133">Transmembrane helix</keyword>
<gene>
    <name evidence="3" type="ORF">LQ567_13810</name>
</gene>
<proteinExistence type="predicted"/>
<reference evidence="3 4" key="1">
    <citation type="submission" date="2021-11" db="EMBL/GenBank/DDBJ databases">
        <title>Genomic of Niabella pedocola.</title>
        <authorList>
            <person name="Wu T."/>
        </authorList>
    </citation>
    <scope>NUCLEOTIDE SEQUENCE [LARGE SCALE GENOMIC DNA]</scope>
    <source>
        <strain evidence="3 4">JCM 31011</strain>
    </source>
</reference>
<feature type="transmembrane region" description="Helical" evidence="1">
    <location>
        <begin position="94"/>
        <end position="112"/>
    </location>
</feature>
<comment type="caution">
    <text evidence="3">The sequence shown here is derived from an EMBL/GenBank/DDBJ whole genome shotgun (WGS) entry which is preliminary data.</text>
</comment>
<dbReference type="Proteomes" id="UP001199816">
    <property type="component" value="Unassembled WGS sequence"/>
</dbReference>
<keyword evidence="4" id="KW-1185">Reference proteome</keyword>
<evidence type="ECO:0000256" key="2">
    <source>
        <dbReference type="SAM" id="SignalP"/>
    </source>
</evidence>
<feature type="transmembrane region" description="Helical" evidence="1">
    <location>
        <begin position="66"/>
        <end position="87"/>
    </location>
</feature>
<feature type="chain" id="PRO_5045719280" evidence="2">
    <location>
        <begin position="23"/>
        <end position="142"/>
    </location>
</feature>
<keyword evidence="2" id="KW-0732">Signal</keyword>